<reference evidence="3" key="1">
    <citation type="submission" date="2021-05" db="EMBL/GenBank/DDBJ databases">
        <title>Complete genome sequence of the cellulolytic planctomycete Telmatocola sphagniphila SP2T and characterization of the first cellulase from planctomycetes.</title>
        <authorList>
            <person name="Rakitin A.L."/>
            <person name="Beletsky A.V."/>
            <person name="Naumoff D.G."/>
            <person name="Kulichevskaya I.S."/>
            <person name="Mardanov A.V."/>
            <person name="Ravin N.V."/>
            <person name="Dedysh S.N."/>
        </authorList>
    </citation>
    <scope>NUCLEOTIDE SEQUENCE</scope>
    <source>
        <strain evidence="3">SP2T</strain>
    </source>
</reference>
<comment type="similarity">
    <text evidence="1">Belongs to the protein-tyrosine phosphatase family.</text>
</comment>
<dbReference type="Pfam" id="PF03162">
    <property type="entry name" value="Y_phosphatase2"/>
    <property type="match status" value="1"/>
</dbReference>
<protein>
    <submittedName>
        <fullName evidence="3">Tyrosine-protein phosphatase</fullName>
    </submittedName>
</protein>
<accession>A0A8E6BA92</accession>
<dbReference type="InterPro" id="IPR029021">
    <property type="entry name" value="Prot-tyrosine_phosphatase-like"/>
</dbReference>
<dbReference type="EMBL" id="CP074694">
    <property type="protein sequence ID" value="QVL34663.1"/>
    <property type="molecule type" value="Genomic_DNA"/>
</dbReference>
<dbReference type="Proteomes" id="UP000676194">
    <property type="component" value="Chromosome"/>
</dbReference>
<dbReference type="GO" id="GO:0016791">
    <property type="term" value="F:phosphatase activity"/>
    <property type="evidence" value="ECO:0007669"/>
    <property type="project" value="TreeGrafter"/>
</dbReference>
<sequence length="212" mass="24188">MPGFLRWCLGLIAAFCVVGLPAIYYRAHFETTKRFHVVTPGRFYRSAILDADGLRKVIRTHGIKTVINLMHENPDPQLPNNFFDRWTKTPESVVCREEGADFKLLTFDPFPREMPEGTRPRVIDDYLELLDKPEVYPVLIHCAAGLHRTGELTAIYRMEYEGWSKGAAVRELKAAGFGDCACTTADDMIYNMIEKYQPGQRRKADSKGESRP</sequence>
<dbReference type="InterPro" id="IPR000387">
    <property type="entry name" value="Tyr_Pase_dom"/>
</dbReference>
<gene>
    <name evidence="3" type="ORF">KIH39_12365</name>
</gene>
<dbReference type="PROSITE" id="PS50056">
    <property type="entry name" value="TYR_PHOSPHATASE_2"/>
    <property type="match status" value="1"/>
</dbReference>
<dbReference type="AlphaFoldDB" id="A0A8E6BA92"/>
<evidence type="ECO:0000256" key="1">
    <source>
        <dbReference type="ARBA" id="ARBA00009580"/>
    </source>
</evidence>
<name>A0A8E6BA92_9BACT</name>
<dbReference type="Gene3D" id="3.90.190.10">
    <property type="entry name" value="Protein tyrosine phosphatase superfamily"/>
    <property type="match status" value="1"/>
</dbReference>
<dbReference type="PANTHER" id="PTHR31126:SF72">
    <property type="entry name" value="DUAL SPECIFICITY PROTEIN PHOSPHATASE TPBA"/>
    <property type="match status" value="1"/>
</dbReference>
<keyword evidence="4" id="KW-1185">Reference proteome</keyword>
<evidence type="ECO:0000259" key="2">
    <source>
        <dbReference type="PROSITE" id="PS50056"/>
    </source>
</evidence>
<dbReference type="RefSeq" id="WP_213499866.1">
    <property type="nucleotide sequence ID" value="NZ_CP074694.1"/>
</dbReference>
<dbReference type="PROSITE" id="PS00383">
    <property type="entry name" value="TYR_PHOSPHATASE_1"/>
    <property type="match status" value="1"/>
</dbReference>
<feature type="domain" description="Tyrosine specific protein phosphatases" evidence="2">
    <location>
        <begin position="124"/>
        <end position="173"/>
    </location>
</feature>
<organism evidence="3 4">
    <name type="scientific">Telmatocola sphagniphila</name>
    <dbReference type="NCBI Taxonomy" id="1123043"/>
    <lineage>
        <taxon>Bacteria</taxon>
        <taxon>Pseudomonadati</taxon>
        <taxon>Planctomycetota</taxon>
        <taxon>Planctomycetia</taxon>
        <taxon>Gemmatales</taxon>
        <taxon>Gemmataceae</taxon>
    </lineage>
</organism>
<proteinExistence type="inferred from homology"/>
<dbReference type="PANTHER" id="PTHR31126">
    <property type="entry name" value="TYROSINE-PROTEIN PHOSPHATASE"/>
    <property type="match status" value="1"/>
</dbReference>
<evidence type="ECO:0000313" key="4">
    <source>
        <dbReference type="Proteomes" id="UP000676194"/>
    </source>
</evidence>
<dbReference type="SUPFAM" id="SSF52799">
    <property type="entry name" value="(Phosphotyrosine protein) phosphatases II"/>
    <property type="match status" value="1"/>
</dbReference>
<dbReference type="InterPro" id="IPR016130">
    <property type="entry name" value="Tyr_Pase_AS"/>
</dbReference>
<evidence type="ECO:0000313" key="3">
    <source>
        <dbReference type="EMBL" id="QVL34663.1"/>
    </source>
</evidence>
<dbReference type="InterPro" id="IPR004861">
    <property type="entry name" value="Siw14-like"/>
</dbReference>
<dbReference type="KEGG" id="tsph:KIH39_12365"/>